<feature type="region of interest" description="Disordered" evidence="1">
    <location>
        <begin position="193"/>
        <end position="222"/>
    </location>
</feature>
<keyword evidence="3" id="KW-1185">Reference proteome</keyword>
<reference evidence="3" key="1">
    <citation type="journal article" date="2017" name="Nat. Commun.">
        <title>The asparagus genome sheds light on the origin and evolution of a young Y chromosome.</title>
        <authorList>
            <person name="Harkess A."/>
            <person name="Zhou J."/>
            <person name="Xu C."/>
            <person name="Bowers J.E."/>
            <person name="Van der Hulst R."/>
            <person name="Ayyampalayam S."/>
            <person name="Mercati F."/>
            <person name="Riccardi P."/>
            <person name="McKain M.R."/>
            <person name="Kakrana A."/>
            <person name="Tang H."/>
            <person name="Ray J."/>
            <person name="Groenendijk J."/>
            <person name="Arikit S."/>
            <person name="Mathioni S.M."/>
            <person name="Nakano M."/>
            <person name="Shan H."/>
            <person name="Telgmann-Rauber A."/>
            <person name="Kanno A."/>
            <person name="Yue Z."/>
            <person name="Chen H."/>
            <person name="Li W."/>
            <person name="Chen Y."/>
            <person name="Xu X."/>
            <person name="Zhang Y."/>
            <person name="Luo S."/>
            <person name="Chen H."/>
            <person name="Gao J."/>
            <person name="Mao Z."/>
            <person name="Pires J.C."/>
            <person name="Luo M."/>
            <person name="Kudrna D."/>
            <person name="Wing R.A."/>
            <person name="Meyers B.C."/>
            <person name="Yi K."/>
            <person name="Kong H."/>
            <person name="Lavrijsen P."/>
            <person name="Sunseri F."/>
            <person name="Falavigna A."/>
            <person name="Ye Y."/>
            <person name="Leebens-Mack J.H."/>
            <person name="Chen G."/>
        </authorList>
    </citation>
    <scope>NUCLEOTIDE SEQUENCE [LARGE SCALE GENOMIC DNA]</scope>
    <source>
        <strain evidence="3">cv. DH0086</strain>
    </source>
</reference>
<gene>
    <name evidence="2" type="ORF">A4U43_C04F12220</name>
</gene>
<dbReference type="EMBL" id="CM007384">
    <property type="protein sequence ID" value="ONK71771.1"/>
    <property type="molecule type" value="Genomic_DNA"/>
</dbReference>
<name>A0A5P1F528_ASPOF</name>
<dbReference type="Proteomes" id="UP000243459">
    <property type="component" value="Chromosome 4"/>
</dbReference>
<dbReference type="AlphaFoldDB" id="A0A5P1F528"/>
<evidence type="ECO:0000313" key="3">
    <source>
        <dbReference type="Proteomes" id="UP000243459"/>
    </source>
</evidence>
<evidence type="ECO:0000256" key="1">
    <source>
        <dbReference type="SAM" id="MobiDB-lite"/>
    </source>
</evidence>
<dbReference type="PANTHER" id="PTHR31390">
    <property type="entry name" value="EXPRESSED PROTEIN"/>
    <property type="match status" value="1"/>
</dbReference>
<dbReference type="PANTHER" id="PTHR31390:SF0">
    <property type="entry name" value="DOMAIN PROTEIN, PUTATIVE (DUF3527)-RELATED"/>
    <property type="match status" value="1"/>
</dbReference>
<dbReference type="OrthoDB" id="1939710at2759"/>
<dbReference type="Pfam" id="PF12043">
    <property type="entry name" value="DUF3527"/>
    <property type="match status" value="1"/>
</dbReference>
<proteinExistence type="predicted"/>
<dbReference type="Gramene" id="ONK71771">
    <property type="protein sequence ID" value="ONK71771"/>
    <property type="gene ID" value="A4U43_C04F12220"/>
</dbReference>
<sequence>MGLDIVLESENHFQAVPRPKTVHQPPHGRAKVDGKDIKEILKSRYNILRRLDGDHRELSFSNSTTPRRKSMPARPHSTNLSNSEVVKRGSVYQSSKEVRSMRKLRGGRRNVEQAFDDEGFLSFEIVDPLPPPCSNESIGRSNITSLNAEPTTSSIDKNPSVPVNSVEFLELSEHIKLSSSCSGSAQAMDSLKDRAPELGSHPTERRGKGTVEEHKCNEDQKFQKKTHSNNTCERDTKCSLPKSLSAKAVMFNSPCKSEREISNASPRSRFSPFKKMLDPIMKSKSLRNPSIMETEIGGSTAAYPSSIKRHRVLRKSLLNDFSKATDKMNYDDILIELDQDQDPVAVPSPAHLHATLKLDCKHGALSYEFAVKDPDDIILAKTWRTDSAFNWAYTFHSGKKKGFNSSGQSSAMIGQMQVSCYLCSEINDNGSMESSTVTEFVLYDIAQARRSFAIEDSTSATTKSTEMETCQYRQLHSSTDFDPDPSTSYPWPPKELHSYLEIAATVIRIPFSKKEIKELQLQEDKNTKAQRNLPSSPAKDQGSVATFECMNHANVKVVAPSGPHSLPSNEEGSPSSLLDRWRYGGGCDCGGWDMACPIAVLDCPCAANDVVNHSSKGSHQQMVLFVQGRKDKIPALYIAADGKGQYSVDFHAQLSALQAFSICISILHSSEAMSALGQENKQMLYSNSLKLLLEEEVRHLLEAVADEEKRKTKKQTKQLQSHFILDPPFSPIGRV</sequence>
<protein>
    <submittedName>
        <fullName evidence="2">Uncharacterized protein</fullName>
    </submittedName>
</protein>
<dbReference type="OMA" id="VEEKTQC"/>
<dbReference type="InterPro" id="IPR021916">
    <property type="entry name" value="DUF3527"/>
</dbReference>
<evidence type="ECO:0000313" key="2">
    <source>
        <dbReference type="EMBL" id="ONK71771.1"/>
    </source>
</evidence>
<organism evidence="2 3">
    <name type="scientific">Asparagus officinalis</name>
    <name type="common">Garden asparagus</name>
    <dbReference type="NCBI Taxonomy" id="4686"/>
    <lineage>
        <taxon>Eukaryota</taxon>
        <taxon>Viridiplantae</taxon>
        <taxon>Streptophyta</taxon>
        <taxon>Embryophyta</taxon>
        <taxon>Tracheophyta</taxon>
        <taxon>Spermatophyta</taxon>
        <taxon>Magnoliopsida</taxon>
        <taxon>Liliopsida</taxon>
        <taxon>Asparagales</taxon>
        <taxon>Asparagaceae</taxon>
        <taxon>Asparagoideae</taxon>
        <taxon>Asparagus</taxon>
    </lineage>
</organism>
<feature type="region of interest" description="Disordered" evidence="1">
    <location>
        <begin position="57"/>
        <end position="80"/>
    </location>
</feature>
<accession>A0A5P1F528</accession>
<feature type="region of interest" description="Disordered" evidence="1">
    <location>
        <begin position="522"/>
        <end position="541"/>
    </location>
</feature>